<feature type="compositionally biased region" description="Basic residues" evidence="1">
    <location>
        <begin position="45"/>
        <end position="54"/>
    </location>
</feature>
<feature type="region of interest" description="Disordered" evidence="1">
    <location>
        <begin position="31"/>
        <end position="72"/>
    </location>
</feature>
<dbReference type="AlphaFoldDB" id="A0A5B0N933"/>
<accession>A0A5B0N933</accession>
<gene>
    <name evidence="2" type="ORF">PGT21_020728</name>
</gene>
<dbReference type="EMBL" id="VSWC01000106">
    <property type="protein sequence ID" value="KAA1085821.1"/>
    <property type="molecule type" value="Genomic_DNA"/>
</dbReference>
<comment type="caution">
    <text evidence="2">The sequence shown here is derived from an EMBL/GenBank/DDBJ whole genome shotgun (WGS) entry which is preliminary data.</text>
</comment>
<evidence type="ECO:0000313" key="3">
    <source>
        <dbReference type="Proteomes" id="UP000324748"/>
    </source>
</evidence>
<evidence type="ECO:0000313" key="2">
    <source>
        <dbReference type="EMBL" id="KAA1085821.1"/>
    </source>
</evidence>
<reference evidence="2 3" key="1">
    <citation type="submission" date="2019-05" db="EMBL/GenBank/DDBJ databases">
        <title>Emergence of the Ug99 lineage of the wheat stem rust pathogen through somatic hybridization.</title>
        <authorList>
            <person name="Li F."/>
            <person name="Upadhyaya N.M."/>
            <person name="Sperschneider J."/>
            <person name="Matny O."/>
            <person name="Nguyen-Phuc H."/>
            <person name="Mago R."/>
            <person name="Raley C."/>
            <person name="Miller M.E."/>
            <person name="Silverstein K.A.T."/>
            <person name="Henningsen E."/>
            <person name="Hirsch C.D."/>
            <person name="Visser B."/>
            <person name="Pretorius Z.A."/>
            <person name="Steffenson B.J."/>
            <person name="Schwessinger B."/>
            <person name="Dodds P.N."/>
            <person name="Figueroa M."/>
        </authorList>
    </citation>
    <scope>NUCLEOTIDE SEQUENCE [LARGE SCALE GENOMIC DNA]</scope>
    <source>
        <strain evidence="2">21-0</strain>
    </source>
</reference>
<keyword evidence="3" id="KW-1185">Reference proteome</keyword>
<protein>
    <submittedName>
        <fullName evidence="2">Uncharacterized protein</fullName>
    </submittedName>
</protein>
<sequence length="112" mass="12388">MKEAKAGPGTLKTAAERFHSHTPTIYYELQSPTLSRDEKAPQTPHHQKPGHLLKLRNWEQPPTYPQRDGAAGSALGSYRTRLLRHPEVVGSKLTLAIITGSVRCARAGCCWC</sequence>
<proteinExistence type="predicted"/>
<dbReference type="Proteomes" id="UP000324748">
    <property type="component" value="Unassembled WGS sequence"/>
</dbReference>
<evidence type="ECO:0000256" key="1">
    <source>
        <dbReference type="SAM" id="MobiDB-lite"/>
    </source>
</evidence>
<organism evidence="2 3">
    <name type="scientific">Puccinia graminis f. sp. tritici</name>
    <dbReference type="NCBI Taxonomy" id="56615"/>
    <lineage>
        <taxon>Eukaryota</taxon>
        <taxon>Fungi</taxon>
        <taxon>Dikarya</taxon>
        <taxon>Basidiomycota</taxon>
        <taxon>Pucciniomycotina</taxon>
        <taxon>Pucciniomycetes</taxon>
        <taxon>Pucciniales</taxon>
        <taxon>Pucciniaceae</taxon>
        <taxon>Puccinia</taxon>
    </lineage>
</organism>
<name>A0A5B0N933_PUCGR</name>